<name>A0A3B0SYB7_9ZZZZ</name>
<dbReference type="AlphaFoldDB" id="A0A3B0SYB7"/>
<dbReference type="InterPro" id="IPR036514">
    <property type="entry name" value="SGNH_hydro_sf"/>
</dbReference>
<proteinExistence type="predicted"/>
<organism evidence="1">
    <name type="scientific">hydrothermal vent metagenome</name>
    <dbReference type="NCBI Taxonomy" id="652676"/>
    <lineage>
        <taxon>unclassified sequences</taxon>
        <taxon>metagenomes</taxon>
        <taxon>ecological metagenomes</taxon>
    </lineage>
</organism>
<gene>
    <name evidence="1" type="ORF">MNBD_ALPHA08-1380</name>
</gene>
<accession>A0A3B0SYB7</accession>
<dbReference type="SUPFAM" id="SSF52266">
    <property type="entry name" value="SGNH hydrolase"/>
    <property type="match status" value="1"/>
</dbReference>
<reference evidence="1" key="1">
    <citation type="submission" date="2018-06" db="EMBL/GenBank/DDBJ databases">
        <authorList>
            <person name="Zhirakovskaya E."/>
        </authorList>
    </citation>
    <scope>NUCLEOTIDE SEQUENCE</scope>
</reference>
<dbReference type="EMBL" id="UOEC01000187">
    <property type="protein sequence ID" value="VAW01534.1"/>
    <property type="molecule type" value="Genomic_DNA"/>
</dbReference>
<evidence type="ECO:0000313" key="1">
    <source>
        <dbReference type="EMBL" id="VAW01534.1"/>
    </source>
</evidence>
<protein>
    <recommendedName>
        <fullName evidence="2">SGNH hydrolase-type esterase domain-containing protein</fullName>
    </recommendedName>
</protein>
<dbReference type="InterPro" id="IPR007407">
    <property type="entry name" value="DUF459"/>
</dbReference>
<sequence length="370" mass="40080">MKLPISVISRYISLIAIVVFSMTGLANAQQDQIGYLGKGKDQYSVFIFGDALAGGLWAGSARLAPDHPKIKLNGRYREGSGLAKPKFYNWAKRLPPTLESKNVDIAIVFIGTNDSQDIRRNGEYLVFNSEQWREVYSKAVETMMSQLTANKTAVYWVEVPPVSRKDLDERLKVVASIHKSLATKAGIRFVETRKIFTTPDGKFAINGTGIDGTVVRLRSRNGIRFIKSGNDKLASIVLEQIERDIAIADGDKQVKDFPVPDSSKIASNQDGDYTGPIFGSSSSDNVALIVIPQNMPVAGAGQSTNVLVSVPTFGSRLSGSSPTADVSGVAALEQLKTQVSKDSTASSLFVDGVWPAAQSGRLDNFSQRSQ</sequence>
<dbReference type="Gene3D" id="3.40.50.1110">
    <property type="entry name" value="SGNH hydrolase"/>
    <property type="match status" value="1"/>
</dbReference>
<dbReference type="Pfam" id="PF04311">
    <property type="entry name" value="DUF459"/>
    <property type="match status" value="1"/>
</dbReference>
<evidence type="ECO:0008006" key="2">
    <source>
        <dbReference type="Google" id="ProtNLM"/>
    </source>
</evidence>